<evidence type="ECO:0000313" key="2">
    <source>
        <dbReference type="Proteomes" id="UP001610444"/>
    </source>
</evidence>
<organism evidence="1 2">
    <name type="scientific">Aspergillus pseudodeflectus</name>
    <dbReference type="NCBI Taxonomy" id="176178"/>
    <lineage>
        <taxon>Eukaryota</taxon>
        <taxon>Fungi</taxon>
        <taxon>Dikarya</taxon>
        <taxon>Ascomycota</taxon>
        <taxon>Pezizomycotina</taxon>
        <taxon>Eurotiomycetes</taxon>
        <taxon>Eurotiomycetidae</taxon>
        <taxon>Eurotiales</taxon>
        <taxon>Aspergillaceae</taxon>
        <taxon>Aspergillus</taxon>
        <taxon>Aspergillus subgen. Nidulantes</taxon>
    </lineage>
</organism>
<dbReference type="RefSeq" id="XP_070903467.1">
    <property type="nucleotide sequence ID" value="XM_071038841.1"/>
</dbReference>
<dbReference type="EMBL" id="JBFXLR010000005">
    <property type="protein sequence ID" value="KAL2858298.1"/>
    <property type="molecule type" value="Genomic_DNA"/>
</dbReference>
<gene>
    <name evidence="1" type="ORF">BJX68DRAFT_228330</name>
</gene>
<name>A0ABR4L490_9EURO</name>
<keyword evidence="2" id="KW-1185">Reference proteome</keyword>
<reference evidence="1 2" key="1">
    <citation type="submission" date="2024-07" db="EMBL/GenBank/DDBJ databases">
        <title>Section-level genome sequencing and comparative genomics of Aspergillus sections Usti and Cavernicolus.</title>
        <authorList>
            <consortium name="Lawrence Berkeley National Laboratory"/>
            <person name="Nybo J.L."/>
            <person name="Vesth T.C."/>
            <person name="Theobald S."/>
            <person name="Frisvad J.C."/>
            <person name="Larsen T.O."/>
            <person name="Kjaerboelling I."/>
            <person name="Rothschild-Mancinelli K."/>
            <person name="Lyhne E.K."/>
            <person name="Kogle M.E."/>
            <person name="Barry K."/>
            <person name="Clum A."/>
            <person name="Na H."/>
            <person name="Ledsgaard L."/>
            <person name="Lin J."/>
            <person name="Lipzen A."/>
            <person name="Kuo A."/>
            <person name="Riley R."/>
            <person name="Mondo S."/>
            <person name="LaButti K."/>
            <person name="Haridas S."/>
            <person name="Pangalinan J."/>
            <person name="Salamov A.A."/>
            <person name="Simmons B.A."/>
            <person name="Magnuson J.K."/>
            <person name="Chen J."/>
            <person name="Drula E."/>
            <person name="Henrissat B."/>
            <person name="Wiebenga A."/>
            <person name="Lubbers R.J."/>
            <person name="Gomes A.C."/>
            <person name="Macurrencykelacurrency M.R."/>
            <person name="Stajich J."/>
            <person name="Grigoriev I.V."/>
            <person name="Mortensen U.H."/>
            <person name="De vries R.P."/>
            <person name="Baker S.E."/>
            <person name="Andersen M.R."/>
        </authorList>
    </citation>
    <scope>NUCLEOTIDE SEQUENCE [LARGE SCALE GENOMIC DNA]</scope>
    <source>
        <strain evidence="1 2">CBS 756.74</strain>
    </source>
</reference>
<dbReference type="Proteomes" id="UP001610444">
    <property type="component" value="Unassembled WGS sequence"/>
</dbReference>
<evidence type="ECO:0000313" key="1">
    <source>
        <dbReference type="EMBL" id="KAL2858298.1"/>
    </source>
</evidence>
<dbReference type="GeneID" id="98154005"/>
<proteinExistence type="predicted"/>
<comment type="caution">
    <text evidence="1">The sequence shown here is derived from an EMBL/GenBank/DDBJ whole genome shotgun (WGS) entry which is preliminary data.</text>
</comment>
<accession>A0ABR4L490</accession>
<sequence>MERSPRIGSMLLATALPSRVSEVYLSRCQQASNLQFPGVTRPQAQRRACIRIDLRIPQANRFFALSESDNCEDGATLLVAADSTNACEKRLAASCVKDAMTLRPGTAVGILEFAVEVCSLGHTYQTYLAMKQRAWKLCQGVERPRTTPMRVHKKIS</sequence>
<protein>
    <submittedName>
        <fullName evidence="1">Uncharacterized protein</fullName>
    </submittedName>
</protein>